<feature type="domain" description="DUF7649" evidence="2">
    <location>
        <begin position="3"/>
        <end position="86"/>
    </location>
</feature>
<feature type="transmembrane region" description="Helical" evidence="1">
    <location>
        <begin position="23"/>
        <end position="43"/>
    </location>
</feature>
<name>A0AAW9K4Q9_CARML</name>
<dbReference type="Pfam" id="PF24661">
    <property type="entry name" value="DUF7649"/>
    <property type="match status" value="1"/>
</dbReference>
<dbReference type="AlphaFoldDB" id="A0AAW9K4Q9"/>
<feature type="transmembrane region" description="Helical" evidence="1">
    <location>
        <begin position="55"/>
        <end position="86"/>
    </location>
</feature>
<organism evidence="3 4">
    <name type="scientific">Carnobacterium maltaromaticum</name>
    <name type="common">Carnobacterium piscicola</name>
    <dbReference type="NCBI Taxonomy" id="2751"/>
    <lineage>
        <taxon>Bacteria</taxon>
        <taxon>Bacillati</taxon>
        <taxon>Bacillota</taxon>
        <taxon>Bacilli</taxon>
        <taxon>Lactobacillales</taxon>
        <taxon>Carnobacteriaceae</taxon>
        <taxon>Carnobacterium</taxon>
    </lineage>
</organism>
<keyword evidence="1" id="KW-0472">Membrane</keyword>
<dbReference type="Proteomes" id="UP001290462">
    <property type="component" value="Unassembled WGS sequence"/>
</dbReference>
<reference evidence="3" key="1">
    <citation type="submission" date="2023-08" db="EMBL/GenBank/DDBJ databases">
        <title>Genomic characterization of piscicolin 126 produced by Carnobacterium maltaromaticum CM22 strain isolated from salmon (Salmo salar).</title>
        <authorList>
            <person name="Gonzalez-Gragera E."/>
            <person name="Garcia-Lopez J.D."/>
            <person name="Teso-Perez C."/>
            <person name="Gimenez-Hernandez I."/>
            <person name="Peralta-Sanchez J.M."/>
            <person name="Valdivia E."/>
            <person name="Montalban-Lopez M."/>
            <person name="Martin-Platero A.M."/>
            <person name="Banos A."/>
            <person name="Martinez-Bueno M."/>
        </authorList>
    </citation>
    <scope>NUCLEOTIDE SEQUENCE</scope>
    <source>
        <strain evidence="3">CM22</strain>
    </source>
</reference>
<evidence type="ECO:0000256" key="1">
    <source>
        <dbReference type="SAM" id="Phobius"/>
    </source>
</evidence>
<proteinExistence type="predicted"/>
<dbReference type="InterPro" id="IPR056066">
    <property type="entry name" value="DUF7649"/>
</dbReference>
<sequence>MSRNFKVFLAIEGILALSFIQDLVRNPILVTLLIGSFIIMAVANKNNNHDLGKKALYLCIGSLLVGLFTSGVFAAMLIVVLIWWIIFGLDELSYHIQKRN</sequence>
<comment type="caution">
    <text evidence="3">The sequence shown here is derived from an EMBL/GenBank/DDBJ whole genome shotgun (WGS) entry which is preliminary data.</text>
</comment>
<dbReference type="RefSeq" id="WP_010054162.1">
    <property type="nucleotide sequence ID" value="NZ_BJOJ01000017.1"/>
</dbReference>
<evidence type="ECO:0000313" key="3">
    <source>
        <dbReference type="EMBL" id="MDZ5758357.1"/>
    </source>
</evidence>
<accession>A0AAW9K4Q9</accession>
<protein>
    <recommendedName>
        <fullName evidence="2">DUF7649 domain-containing protein</fullName>
    </recommendedName>
</protein>
<evidence type="ECO:0000259" key="2">
    <source>
        <dbReference type="Pfam" id="PF24661"/>
    </source>
</evidence>
<keyword evidence="1" id="KW-0812">Transmembrane</keyword>
<gene>
    <name evidence="3" type="ORF">RAK27_06745</name>
</gene>
<dbReference type="EMBL" id="JAVBVO010000003">
    <property type="protein sequence ID" value="MDZ5758357.1"/>
    <property type="molecule type" value="Genomic_DNA"/>
</dbReference>
<evidence type="ECO:0000313" key="4">
    <source>
        <dbReference type="Proteomes" id="UP001290462"/>
    </source>
</evidence>
<keyword evidence="1" id="KW-1133">Transmembrane helix</keyword>
<dbReference type="GeneID" id="83605601"/>